<dbReference type="InterPro" id="IPR011004">
    <property type="entry name" value="Trimer_LpxA-like_sf"/>
</dbReference>
<protein>
    <recommendedName>
        <fullName evidence="6">Acetyltransferase</fullName>
        <ecNumber evidence="6">2.3.1.-</ecNumber>
    </recommendedName>
</protein>
<dbReference type="AlphaFoldDB" id="Q1MQT1"/>
<feature type="domain" description="Maltose/galactoside acetyltransferase" evidence="7">
    <location>
        <begin position="4"/>
        <end position="58"/>
    </location>
</feature>
<keyword evidence="3" id="KW-0677">Repeat</keyword>
<organism evidence="8 9">
    <name type="scientific">Lawsonia intracellularis (strain PHE/MN1-00)</name>
    <dbReference type="NCBI Taxonomy" id="363253"/>
    <lineage>
        <taxon>Bacteria</taxon>
        <taxon>Pseudomonadati</taxon>
        <taxon>Thermodesulfobacteriota</taxon>
        <taxon>Desulfovibrionia</taxon>
        <taxon>Desulfovibrionales</taxon>
        <taxon>Desulfovibrionaceae</taxon>
        <taxon>Lawsonia</taxon>
    </lineage>
</organism>
<dbReference type="OrthoDB" id="9815592at2"/>
<evidence type="ECO:0000256" key="1">
    <source>
        <dbReference type="ARBA" id="ARBA00007274"/>
    </source>
</evidence>
<dbReference type="KEGG" id="lip:LI0592"/>
<keyword evidence="4 6" id="KW-0012">Acyltransferase</keyword>
<proteinExistence type="inferred from homology"/>
<dbReference type="PANTHER" id="PTHR43017">
    <property type="entry name" value="GALACTOSIDE O-ACETYLTRANSFERASE"/>
    <property type="match status" value="1"/>
</dbReference>
<name>Q1MQT1_LAWIP</name>
<dbReference type="EMBL" id="AM180252">
    <property type="protein sequence ID" value="CAJ54646.1"/>
    <property type="molecule type" value="Genomic_DNA"/>
</dbReference>
<dbReference type="InterPro" id="IPR024688">
    <property type="entry name" value="Mac_dom"/>
</dbReference>
<dbReference type="InterPro" id="IPR039369">
    <property type="entry name" value="LacA-like"/>
</dbReference>
<dbReference type="eggNOG" id="COG0110">
    <property type="taxonomic scope" value="Bacteria"/>
</dbReference>
<evidence type="ECO:0000256" key="5">
    <source>
        <dbReference type="ARBA" id="ARBA00055587"/>
    </source>
</evidence>
<dbReference type="SMART" id="SM01266">
    <property type="entry name" value="Mac"/>
    <property type="match status" value="1"/>
</dbReference>
<reference evidence="8 9" key="1">
    <citation type="submission" date="2005-11" db="EMBL/GenBank/DDBJ databases">
        <title>The complete genome sequence of Lawsonia intracellularis: the causative agent of proliferative enteropathy.</title>
        <authorList>
            <person name="Kaur K."/>
            <person name="Zhang Q."/>
            <person name="Beckler D."/>
            <person name="Munir S."/>
            <person name="Li L."/>
            <person name="Kinsley K."/>
            <person name="Herron L."/>
            <person name="Peterson A."/>
            <person name="May B."/>
            <person name="Singh S."/>
            <person name="Gebhart C."/>
            <person name="Kapur V."/>
        </authorList>
    </citation>
    <scope>NUCLEOTIDE SEQUENCE [LARGE SCALE GENOMIC DNA]</scope>
    <source>
        <strain evidence="8 9">PHE/MN1-00</strain>
    </source>
</reference>
<dbReference type="SUPFAM" id="SSF51161">
    <property type="entry name" value="Trimeric LpxA-like enzymes"/>
    <property type="match status" value="1"/>
</dbReference>
<dbReference type="STRING" id="363253.LI0592"/>
<dbReference type="Proteomes" id="UP000002430">
    <property type="component" value="Chromosome"/>
</dbReference>
<evidence type="ECO:0000313" key="8">
    <source>
        <dbReference type="EMBL" id="CAJ54646.1"/>
    </source>
</evidence>
<dbReference type="PROSITE" id="PS00101">
    <property type="entry name" value="HEXAPEP_TRANSFERASES"/>
    <property type="match status" value="1"/>
</dbReference>
<keyword evidence="9" id="KW-1185">Reference proteome</keyword>
<dbReference type="FunFam" id="2.160.10.10:FF:000025">
    <property type="entry name" value="Hexapeptide-repeat containing-acetyltransferase"/>
    <property type="match status" value="1"/>
</dbReference>
<sequence>MTELQKMLSGYEFESEDNEIYERSLKAQRYIKTLNALEPERPEQQLSILKQLFNYVSPTVRLQTPFFCSFGFNINIGNNTFIDMNCVFLDYNNITIGEGVLIGPCVNIYTITHPISVQERKRLAPNKNDAPLYNATANPVKIGDNVWIGGGSIILPGVVIGNNTTIGAGSIVTKSIPSDVLAVGNPCRVLRNLHP</sequence>
<dbReference type="CDD" id="cd03357">
    <property type="entry name" value="LbH_MAT_GAT"/>
    <property type="match status" value="1"/>
</dbReference>
<dbReference type="EC" id="2.3.1.-" evidence="6"/>
<keyword evidence="2 6" id="KW-0808">Transferase</keyword>
<evidence type="ECO:0000256" key="2">
    <source>
        <dbReference type="ARBA" id="ARBA00022679"/>
    </source>
</evidence>
<dbReference type="Pfam" id="PF00132">
    <property type="entry name" value="Hexapep"/>
    <property type="match status" value="1"/>
</dbReference>
<dbReference type="PANTHER" id="PTHR43017:SF1">
    <property type="entry name" value="ACETYLTRANSFERASE YJL218W-RELATED"/>
    <property type="match status" value="1"/>
</dbReference>
<comment type="function">
    <text evidence="5">Acetyltransferase implicated in the O-acetylation of Nod factors.</text>
</comment>
<evidence type="ECO:0000256" key="6">
    <source>
        <dbReference type="RuleBase" id="RU367021"/>
    </source>
</evidence>
<dbReference type="GO" id="GO:0008870">
    <property type="term" value="F:galactoside O-acetyltransferase activity"/>
    <property type="evidence" value="ECO:0007669"/>
    <property type="project" value="TreeGrafter"/>
</dbReference>
<dbReference type="InterPro" id="IPR018357">
    <property type="entry name" value="Hexapep_transf_CS"/>
</dbReference>
<evidence type="ECO:0000256" key="4">
    <source>
        <dbReference type="ARBA" id="ARBA00023315"/>
    </source>
</evidence>
<comment type="similarity">
    <text evidence="1 6">Belongs to the transferase hexapeptide repeat family.</text>
</comment>
<evidence type="ECO:0000259" key="7">
    <source>
        <dbReference type="SMART" id="SM01266"/>
    </source>
</evidence>
<dbReference type="InterPro" id="IPR001451">
    <property type="entry name" value="Hexapep"/>
</dbReference>
<dbReference type="Pfam" id="PF12464">
    <property type="entry name" value="Mac"/>
    <property type="match status" value="1"/>
</dbReference>
<dbReference type="RefSeq" id="WP_011526675.1">
    <property type="nucleotide sequence ID" value="NC_008011.1"/>
</dbReference>
<accession>Q1MQT1</accession>
<dbReference type="Gene3D" id="2.160.10.10">
    <property type="entry name" value="Hexapeptide repeat proteins"/>
    <property type="match status" value="1"/>
</dbReference>
<dbReference type="HOGENOM" id="CLU_051638_3_2_7"/>
<evidence type="ECO:0000313" key="9">
    <source>
        <dbReference type="Proteomes" id="UP000002430"/>
    </source>
</evidence>
<evidence type="ECO:0000256" key="3">
    <source>
        <dbReference type="ARBA" id="ARBA00022737"/>
    </source>
</evidence>
<gene>
    <name evidence="8" type="primary">maa</name>
    <name evidence="8" type="ordered locus">LI0592</name>
</gene>